<reference evidence="15 16" key="1">
    <citation type="submission" date="2014-01" db="EMBL/GenBank/DDBJ databases">
        <title>Genome sequencing of Thermotog hypogea.</title>
        <authorList>
            <person name="Zhang X."/>
            <person name="Alvare G."/>
            <person name="Fristensky B."/>
            <person name="Chen L."/>
            <person name="Suen T."/>
            <person name="Chen Q."/>
            <person name="Ma K."/>
        </authorList>
    </citation>
    <scope>NUCLEOTIDE SEQUENCE [LARGE SCALE GENOMIC DNA]</scope>
    <source>
        <strain evidence="15 16">DSM 11164</strain>
    </source>
</reference>
<evidence type="ECO:0000256" key="1">
    <source>
        <dbReference type="ARBA" id="ARBA00022478"/>
    </source>
</evidence>
<feature type="domain" description="RNA polymerase Rpb2" evidence="13">
    <location>
        <begin position="472"/>
        <end position="540"/>
    </location>
</feature>
<dbReference type="InterPro" id="IPR014724">
    <property type="entry name" value="RNA_pol_RPB2_OB-fold"/>
</dbReference>
<evidence type="ECO:0000256" key="8">
    <source>
        <dbReference type="RuleBase" id="RU363031"/>
    </source>
</evidence>
<dbReference type="SUPFAM" id="SSF64484">
    <property type="entry name" value="beta and beta-prime subunits of DNA dependent RNA-polymerase"/>
    <property type="match status" value="1"/>
</dbReference>
<dbReference type="Pfam" id="PF04563">
    <property type="entry name" value="RNA_pol_Rpb2_1"/>
    <property type="match status" value="1"/>
</dbReference>
<dbReference type="Gene3D" id="3.90.1800.10">
    <property type="entry name" value="RNA polymerase alpha subunit dimerisation domain"/>
    <property type="match status" value="1"/>
</dbReference>
<evidence type="ECO:0000313" key="15">
    <source>
        <dbReference type="EMBL" id="AJC72902.1"/>
    </source>
</evidence>
<dbReference type="GO" id="GO:0000428">
    <property type="term" value="C:DNA-directed RNA polymerase complex"/>
    <property type="evidence" value="ECO:0007669"/>
    <property type="project" value="UniProtKB-KW"/>
</dbReference>
<dbReference type="InterPro" id="IPR037034">
    <property type="entry name" value="RNA_pol_Rpb2_2_sf"/>
</dbReference>
<dbReference type="InterPro" id="IPR015712">
    <property type="entry name" value="DNA-dir_RNA_pol_su2"/>
</dbReference>
<dbReference type="InterPro" id="IPR019462">
    <property type="entry name" value="DNA-dir_RNA_pol_bsu_external_1"/>
</dbReference>
<evidence type="ECO:0000256" key="5">
    <source>
        <dbReference type="ARBA" id="ARBA00048552"/>
    </source>
</evidence>
<dbReference type="Pfam" id="PF04565">
    <property type="entry name" value="RNA_pol_Rpb2_3"/>
    <property type="match status" value="1"/>
</dbReference>
<dbReference type="Gene3D" id="2.40.270.10">
    <property type="entry name" value="DNA-directed RNA polymerase, subunit 2, domain 6"/>
    <property type="match status" value="1"/>
</dbReference>
<dbReference type="Pfam" id="PF04560">
    <property type="entry name" value="RNA_pol_Rpb2_7"/>
    <property type="match status" value="1"/>
</dbReference>
<dbReference type="NCBIfam" id="TIGR02013">
    <property type="entry name" value="rpoB"/>
    <property type="match status" value="1"/>
</dbReference>
<dbReference type="GO" id="GO:0006351">
    <property type="term" value="P:DNA-templated transcription"/>
    <property type="evidence" value="ECO:0007669"/>
    <property type="project" value="UniProtKB-UniRule"/>
</dbReference>
<dbReference type="KEGG" id="phy:AJ81_00395"/>
<feature type="domain" description="RNA polymerase Rpb2" evidence="11">
    <location>
        <begin position="146"/>
        <end position="234"/>
    </location>
</feature>
<dbReference type="Gene3D" id="2.30.150.10">
    <property type="entry name" value="DNA-directed RNA polymerase, beta subunit, external 1 domain"/>
    <property type="match status" value="1"/>
</dbReference>
<evidence type="ECO:0000256" key="2">
    <source>
        <dbReference type="ARBA" id="ARBA00022679"/>
    </source>
</evidence>
<dbReference type="InterPro" id="IPR007121">
    <property type="entry name" value="RNA_pol_bsu_CS"/>
</dbReference>
<feature type="domain" description="RNA polymerase Rpb2" evidence="10">
    <location>
        <begin position="1086"/>
        <end position="1161"/>
    </location>
</feature>
<dbReference type="InterPro" id="IPR010243">
    <property type="entry name" value="RNA_pol_bsu_bac"/>
</dbReference>
<dbReference type="InterPro" id="IPR007645">
    <property type="entry name" value="RNA_pol_Rpb2_3"/>
</dbReference>
<dbReference type="GO" id="GO:0003899">
    <property type="term" value="F:DNA-directed RNA polymerase activity"/>
    <property type="evidence" value="ECO:0007669"/>
    <property type="project" value="UniProtKB-UniRule"/>
</dbReference>
<dbReference type="Gene3D" id="3.90.1100.10">
    <property type="match status" value="2"/>
</dbReference>
<dbReference type="InterPro" id="IPR007120">
    <property type="entry name" value="DNA-dir_RNAP_su2_dom"/>
</dbReference>
<keyword evidence="3 6" id="KW-0548">Nucleotidyltransferase</keyword>
<accession>A0A0X1KNS5</accession>
<dbReference type="PANTHER" id="PTHR20856">
    <property type="entry name" value="DNA-DIRECTED RNA POLYMERASE I SUBUNIT 2"/>
    <property type="match status" value="1"/>
</dbReference>
<dbReference type="Pfam" id="PF00562">
    <property type="entry name" value="RNA_pol_Rpb2_6"/>
    <property type="match status" value="1"/>
</dbReference>
<dbReference type="Pfam" id="PF10385">
    <property type="entry name" value="RNA_pol_Rpb2_45"/>
    <property type="match status" value="1"/>
</dbReference>
<keyword evidence="1 6" id="KW-0240">DNA-directed RNA polymerase</keyword>
<keyword evidence="2 6" id="KW-0808">Transferase</keyword>
<dbReference type="RefSeq" id="WP_031503034.1">
    <property type="nucleotide sequence ID" value="NC_022795.1"/>
</dbReference>
<dbReference type="Gene3D" id="2.40.50.150">
    <property type="match status" value="1"/>
</dbReference>
<keyword evidence="16" id="KW-1185">Reference proteome</keyword>
<evidence type="ECO:0000313" key="16">
    <source>
        <dbReference type="Proteomes" id="UP000077469"/>
    </source>
</evidence>
<dbReference type="AlphaFoldDB" id="A0A0X1KNS5"/>
<feature type="domain" description="RNA polymerase Rpb2" evidence="11">
    <location>
        <begin position="373"/>
        <end position="412"/>
    </location>
</feature>
<dbReference type="GO" id="GO:0003677">
    <property type="term" value="F:DNA binding"/>
    <property type="evidence" value="ECO:0007669"/>
    <property type="project" value="UniProtKB-UniRule"/>
</dbReference>
<sequence length="1172" mass="132154">MRTALYGKRERLTFGHTVDALKVPNLIAIQIESYREFLEKGLMEILRKFSPITSQPHKGDLRKGEKGFILEFVSTRIGEPNATIEECKQKGLTYQVPIYATVRITDVNSGEMREEEAFLGSIPYMTENGTFVINGAERVIVNQLVRAPGVYFVDEIPKTQTAAPIYVAHFLPVKGAWLELLYNTADDMFYARIDRKRRINLFLLFKALGFENDLDILDLFPDPVDAEDEYSMMKAVGSIILEDVSIDGKKVVERGGVLTEHAARTILESKISTIVRAHPVAQKTLEKLNSAYGEVDSNRAYIEIYRKLKPGEIPRVNAAKAYLNSLYFTPERFELSEVGRYKINRKLQQAYRKYLVQVKKMSDSEAEKMQYNPTELVLTPMDIVLATRYLLEVSKNPEIMDTKDHLGNKRVRTVGELIKLEFERAFSKAQRLIQERLALYNSLDKISVQSLINIKTIIAGINQFFATSPLSQFMEQVNPLAELTHKRRLTAVGPGGLKRERARFEVRDVHHSHYGRMCPIETPEGANIGLITSLAVYATVDEFGFLTTPYRRVKKGRVTDEIVYLTADEEEHYHIAPCTVRVDENMMIVEDRVPVRYMQKILYVEKEKVQFMDVSTKQIVSVSTSLIPFLEHDDANRALMGSNMQRQAVPLLKPEAPFVATGVEHDAALYSGYLVVAKHDGIVKKVDARRIVVHRTDENGNLMYKDGKPLMDEYRLMKFVRTNQDTVINQRPIVNVGDRVKRGEVIADGPATDMGELALGRNVLVAFMSWEGYNFEDAILVSEELLEEDAFTSIHIEVYETQARDTRLGPEEITADIPNVNKEALRNLDENGIVRIGAYVGPQDILVGKVTPKGEGETTPEEKIIRSVFGERGKDVKDTSLRLPHGTEGRVIDIQVFDKEDVAELGPGVNKLVKVYVASKKTLEVGDKLAGRHGNKGVVSKILPREDMPFLPDGTPVQIVLSPLGVPSRMNVGQILETHLGWLAKLTNSWFATPVFDGAKEEDILPWLYKERKALGLEEGDDENNPSGKVLLRDGRTGEPFAEPVVVGYIYMMKLIHIARDKIHARSTGPYSLIHQQPLGGKAQFGGQRFGEMEVWALEAHGASHTLNEMLTIKSDDIKGRNEVYKAILKGKNIPEPGIPESFRVLIKELRGLALDVRVYDENGNEVDIDRF</sequence>
<dbReference type="EC" id="2.7.7.6" evidence="6 8"/>
<dbReference type="STRING" id="1123384.AJ81_00395"/>
<dbReference type="PROSITE" id="PS01166">
    <property type="entry name" value="RNA_POL_BETA"/>
    <property type="match status" value="1"/>
</dbReference>
<dbReference type="Gene3D" id="3.90.1110.10">
    <property type="entry name" value="RNA polymerase Rpb2, domain 2"/>
    <property type="match status" value="1"/>
</dbReference>
<keyword evidence="4 6" id="KW-0804">Transcription</keyword>
<evidence type="ECO:0000259" key="13">
    <source>
        <dbReference type="Pfam" id="PF04565"/>
    </source>
</evidence>
<feature type="domain" description="DNA-directed RNA polymerase beta subunit external 1" evidence="14">
    <location>
        <begin position="550"/>
        <end position="615"/>
    </location>
</feature>
<gene>
    <name evidence="6" type="primary">rpoB</name>
    <name evidence="15" type="ORF">AJ81_00395</name>
</gene>
<evidence type="ECO:0000259" key="12">
    <source>
        <dbReference type="Pfam" id="PF04563"/>
    </source>
</evidence>
<dbReference type="HAMAP" id="MF_01321">
    <property type="entry name" value="RNApol_bact_RpoB"/>
    <property type="match status" value="1"/>
</dbReference>
<evidence type="ECO:0000259" key="9">
    <source>
        <dbReference type="Pfam" id="PF00562"/>
    </source>
</evidence>
<feature type="domain" description="RNA polymerase beta subunit protrusion" evidence="12">
    <location>
        <begin position="25"/>
        <end position="457"/>
    </location>
</feature>
<evidence type="ECO:0000256" key="7">
    <source>
        <dbReference type="RuleBase" id="RU000434"/>
    </source>
</evidence>
<feature type="domain" description="DNA-directed RNA polymerase subunit 2 hybrid-binding" evidence="9">
    <location>
        <begin position="676"/>
        <end position="1084"/>
    </location>
</feature>
<dbReference type="EMBL" id="CP007141">
    <property type="protein sequence ID" value="AJC72902.1"/>
    <property type="molecule type" value="Genomic_DNA"/>
</dbReference>
<dbReference type="InterPro" id="IPR007642">
    <property type="entry name" value="RNA_pol_Rpb2_2"/>
</dbReference>
<evidence type="ECO:0000256" key="3">
    <source>
        <dbReference type="ARBA" id="ARBA00022695"/>
    </source>
</evidence>
<comment type="function">
    <text evidence="6 8">DNA-dependent RNA polymerase catalyzes the transcription of DNA into RNA using the four ribonucleoside triphosphates as substrates.</text>
</comment>
<comment type="subunit">
    <text evidence="6 8">The RNAP catalytic core consists of 2 alpha, 1 beta, 1 beta' and 1 omega subunit. When a sigma factor is associated with the core the holoenzyme is formed, which can initiate transcription.</text>
</comment>
<organism evidence="15 16">
    <name type="scientific">Pseudothermotoga hypogea DSM 11164 = NBRC 106472</name>
    <dbReference type="NCBI Taxonomy" id="1123384"/>
    <lineage>
        <taxon>Bacteria</taxon>
        <taxon>Thermotogati</taxon>
        <taxon>Thermotogota</taxon>
        <taxon>Thermotogae</taxon>
        <taxon>Thermotogales</taxon>
        <taxon>Thermotogaceae</taxon>
        <taxon>Pseudothermotoga</taxon>
    </lineage>
</organism>
<dbReference type="Proteomes" id="UP000077469">
    <property type="component" value="Chromosome"/>
</dbReference>
<evidence type="ECO:0000259" key="10">
    <source>
        <dbReference type="Pfam" id="PF04560"/>
    </source>
</evidence>
<dbReference type="InterPro" id="IPR037033">
    <property type="entry name" value="DNA-dir_RNAP_su2_hyb_sf"/>
</dbReference>
<dbReference type="NCBIfam" id="NF001616">
    <property type="entry name" value="PRK00405.1"/>
    <property type="match status" value="1"/>
</dbReference>
<evidence type="ECO:0000256" key="4">
    <source>
        <dbReference type="ARBA" id="ARBA00023163"/>
    </source>
</evidence>
<name>A0A0X1KNS5_9THEM</name>
<protein>
    <recommendedName>
        <fullName evidence="6 8">DNA-directed RNA polymerase subunit beta</fullName>
        <shortName evidence="6">RNAP subunit beta</shortName>
        <ecNumber evidence="6 8">2.7.7.6</ecNumber>
    </recommendedName>
    <alternativeName>
        <fullName evidence="6">RNA polymerase subunit beta</fullName>
    </alternativeName>
    <alternativeName>
        <fullName evidence="6">Transcriptase subunit beta</fullName>
    </alternativeName>
</protein>
<dbReference type="GO" id="GO:0032549">
    <property type="term" value="F:ribonucleoside binding"/>
    <property type="evidence" value="ECO:0007669"/>
    <property type="project" value="InterPro"/>
</dbReference>
<evidence type="ECO:0000259" key="14">
    <source>
        <dbReference type="Pfam" id="PF10385"/>
    </source>
</evidence>
<comment type="similarity">
    <text evidence="6 7">Belongs to the RNA polymerase beta chain family.</text>
</comment>
<dbReference type="CDD" id="cd00653">
    <property type="entry name" value="RNA_pol_B_RPB2"/>
    <property type="match status" value="1"/>
</dbReference>
<dbReference type="PaxDb" id="1123384-AJ81_00395"/>
<proteinExistence type="inferred from homology"/>
<evidence type="ECO:0000256" key="6">
    <source>
        <dbReference type="HAMAP-Rule" id="MF_01321"/>
    </source>
</evidence>
<dbReference type="InterPro" id="IPR007641">
    <property type="entry name" value="RNA_pol_Rpb2_7"/>
</dbReference>
<dbReference type="Pfam" id="PF04561">
    <property type="entry name" value="RNA_pol_Rpb2_2"/>
    <property type="match status" value="2"/>
</dbReference>
<dbReference type="Gene3D" id="2.40.50.100">
    <property type="match status" value="1"/>
</dbReference>
<dbReference type="PATRIC" id="fig|1123384.7.peg.76"/>
<comment type="catalytic activity">
    <reaction evidence="5 6 8">
        <text>RNA(n) + a ribonucleoside 5'-triphosphate = RNA(n+1) + diphosphate</text>
        <dbReference type="Rhea" id="RHEA:21248"/>
        <dbReference type="Rhea" id="RHEA-COMP:14527"/>
        <dbReference type="Rhea" id="RHEA-COMP:17342"/>
        <dbReference type="ChEBI" id="CHEBI:33019"/>
        <dbReference type="ChEBI" id="CHEBI:61557"/>
        <dbReference type="ChEBI" id="CHEBI:140395"/>
        <dbReference type="EC" id="2.7.7.6"/>
    </reaction>
</comment>
<dbReference type="OrthoDB" id="9803954at2"/>
<evidence type="ECO:0000259" key="11">
    <source>
        <dbReference type="Pfam" id="PF04561"/>
    </source>
</evidence>
<dbReference type="InterPro" id="IPR007644">
    <property type="entry name" value="RNA_pol_bsu_protrusion"/>
</dbReference>
<dbReference type="InterPro" id="IPR042107">
    <property type="entry name" value="DNA-dir_RNA_pol_bsu_ext_1_sf"/>
</dbReference>